<dbReference type="Pfam" id="PF05013">
    <property type="entry name" value="FGase"/>
    <property type="match status" value="1"/>
</dbReference>
<accession>A0A839UQS3</accession>
<organism evidence="1 2">
    <name type="scientific">Endobacter medicaginis</name>
    <dbReference type="NCBI Taxonomy" id="1181271"/>
    <lineage>
        <taxon>Bacteria</taxon>
        <taxon>Pseudomonadati</taxon>
        <taxon>Pseudomonadota</taxon>
        <taxon>Alphaproteobacteria</taxon>
        <taxon>Acetobacterales</taxon>
        <taxon>Acetobacteraceae</taxon>
        <taxon>Endobacter</taxon>
    </lineage>
</organism>
<dbReference type="Gene3D" id="3.40.630.40">
    <property type="entry name" value="Zn-dependent exopeptidases"/>
    <property type="match status" value="1"/>
</dbReference>
<sequence length="270" mass="28981">MLPTAAEPLPALPVTLLGPADVAPVIHRRAGARSPLLVLIDHAGRRVPQHLGDLGIPAAEFDRHIAWDIGVAGLGERLGAALGAQTIAQAYSRLVVDCNRRPGHPTFIAQRSDGTVIPANAGLSDIEAEARQREIWAPYHDDIATCLDDRAARAVPTVVFALHSFTPVMDGFARPWHVGLLYNRNPEFAAALRAEFEREPGLVIGDNEPYRLGDDSDYTVPVHAEARGLPSVEIEIRQDLIGDAAGEAAWARLLERVLPAAIARLGIATG</sequence>
<dbReference type="SUPFAM" id="SSF53187">
    <property type="entry name" value="Zn-dependent exopeptidases"/>
    <property type="match status" value="1"/>
</dbReference>
<dbReference type="PIRSF" id="PIRSF029730">
    <property type="entry name" value="UCP029730"/>
    <property type="match status" value="1"/>
</dbReference>
<reference evidence="1 2" key="1">
    <citation type="submission" date="2020-08" db="EMBL/GenBank/DDBJ databases">
        <title>Genomic Encyclopedia of Type Strains, Phase III (KMG-III): the genomes of soil and plant-associated and newly described type strains.</title>
        <authorList>
            <person name="Whitman W."/>
        </authorList>
    </citation>
    <scope>NUCLEOTIDE SEQUENCE [LARGE SCALE GENOMIC DNA]</scope>
    <source>
        <strain evidence="1 2">CECT 8088</strain>
    </source>
</reference>
<evidence type="ECO:0000313" key="2">
    <source>
        <dbReference type="Proteomes" id="UP000557688"/>
    </source>
</evidence>
<dbReference type="Proteomes" id="UP000557688">
    <property type="component" value="Unassembled WGS sequence"/>
</dbReference>
<dbReference type="GO" id="GO:0016787">
    <property type="term" value="F:hydrolase activity"/>
    <property type="evidence" value="ECO:0007669"/>
    <property type="project" value="UniProtKB-KW"/>
</dbReference>
<dbReference type="EMBL" id="JACHXV010000001">
    <property type="protein sequence ID" value="MBB3172518.1"/>
    <property type="molecule type" value="Genomic_DNA"/>
</dbReference>
<dbReference type="InterPro" id="IPR007709">
    <property type="entry name" value="N-FG_amidohydro"/>
</dbReference>
<keyword evidence="1" id="KW-0378">Hydrolase</keyword>
<evidence type="ECO:0000313" key="1">
    <source>
        <dbReference type="EMBL" id="MBB3172518.1"/>
    </source>
</evidence>
<gene>
    <name evidence="1" type="ORF">FHR90_000324</name>
</gene>
<dbReference type="AlphaFoldDB" id="A0A839UQS3"/>
<dbReference type="InterPro" id="IPR011227">
    <property type="entry name" value="UCP029730"/>
</dbReference>
<name>A0A839UQS3_9PROT</name>
<comment type="caution">
    <text evidence="1">The sequence shown here is derived from an EMBL/GenBank/DDBJ whole genome shotgun (WGS) entry which is preliminary data.</text>
</comment>
<proteinExistence type="predicted"/>
<keyword evidence="2" id="KW-1185">Reference proteome</keyword>
<dbReference type="RefSeq" id="WP_246329948.1">
    <property type="nucleotide sequence ID" value="NZ_JACHXV010000001.1"/>
</dbReference>
<protein>
    <submittedName>
        <fullName evidence="1">Putative N-formylglutamate amidohydrolase</fullName>
    </submittedName>
</protein>